<dbReference type="PROSITE" id="PS51304">
    <property type="entry name" value="GALECTIN"/>
    <property type="match status" value="1"/>
</dbReference>
<evidence type="ECO:0000256" key="1">
    <source>
        <dbReference type="ARBA" id="ARBA00022734"/>
    </source>
</evidence>
<proteinExistence type="predicted"/>
<evidence type="ECO:0000259" key="3">
    <source>
        <dbReference type="PROSITE" id="PS51304"/>
    </source>
</evidence>
<dbReference type="Proteomes" id="UP000887560">
    <property type="component" value="Unplaced"/>
</dbReference>
<keyword evidence="1" id="KW-0430">Lectin</keyword>
<dbReference type="WBParaSite" id="scf7180000423687.g11509">
    <property type="protein sequence ID" value="scf7180000423687.g11509"/>
    <property type="gene ID" value="scf7180000423687.g11509"/>
</dbReference>
<sequence>MTETVYPDKTEQEKDSGLKIERESKTTMDVEDNHQIVKVNEEKTEKIKTAEEDLDDFFKSIADENKVVKRSISNEEKINEPFYNDTTDPNTQKFTDIREIVPKPDRKRIYNNLFTFGAQIELTIRISNYFVWILFESNVFVKFIRRLLPKDWWNGKFLNGSKIDMSISGDFVLVTPIVIKVINEQDLGCDNYYNRCIKEKGFNNEECAKFRCKNHVINERIGKNGQQSVEHTSLIETYINNELKEEFKIENYFQIWTINRILIDGDIQLMGHNYTRGQYQSVPYRRNRKAINDLKINGTIVYFEALIPSGSKMNYKPSSFVVQLIHDPQITNNLDVDVVMQLVLNFEPDRNTGRNEPFITLSHSQILIQSYSPKKKILINEKHYKNPIGPGMPIVMRIIASGEGQYIININEGDNLFYYQNAYPHWSINRVEVFGYIYNVLFNEKSDKCQKLTSNIPEAKLDANTKRIEKQLNSRSEVIIRGKTPDIFRENITINFLHAAIKWNETFWYILETKEDVFENHVVLDIPISLSQYIQVENLKEDDDELISIKYD</sequence>
<dbReference type="AlphaFoldDB" id="A0A915P3W0"/>
<organism evidence="4 5">
    <name type="scientific">Meloidogyne floridensis</name>
    <dbReference type="NCBI Taxonomy" id="298350"/>
    <lineage>
        <taxon>Eukaryota</taxon>
        <taxon>Metazoa</taxon>
        <taxon>Ecdysozoa</taxon>
        <taxon>Nematoda</taxon>
        <taxon>Chromadorea</taxon>
        <taxon>Rhabditida</taxon>
        <taxon>Tylenchina</taxon>
        <taxon>Tylenchomorpha</taxon>
        <taxon>Tylenchoidea</taxon>
        <taxon>Meloidogynidae</taxon>
        <taxon>Meloidogyninae</taxon>
        <taxon>Meloidogyne</taxon>
    </lineage>
</organism>
<dbReference type="Gene3D" id="2.60.120.200">
    <property type="match status" value="1"/>
</dbReference>
<protein>
    <submittedName>
        <fullName evidence="5">Galectin domain-containing protein</fullName>
    </submittedName>
</protein>
<feature type="domain" description="Galectin" evidence="3">
    <location>
        <begin position="287"/>
        <end position="443"/>
    </location>
</feature>
<accession>A0A915P3W0</accession>
<feature type="region of interest" description="Disordered" evidence="2">
    <location>
        <begin position="1"/>
        <end position="27"/>
    </location>
</feature>
<keyword evidence="4" id="KW-1185">Reference proteome</keyword>
<evidence type="ECO:0000313" key="5">
    <source>
        <dbReference type="WBParaSite" id="scf7180000423687.g11509"/>
    </source>
</evidence>
<reference evidence="5" key="1">
    <citation type="submission" date="2022-11" db="UniProtKB">
        <authorList>
            <consortium name="WormBaseParasite"/>
        </authorList>
    </citation>
    <scope>IDENTIFICATION</scope>
</reference>
<name>A0A915P3W0_9BILA</name>
<evidence type="ECO:0000313" key="4">
    <source>
        <dbReference type="Proteomes" id="UP000887560"/>
    </source>
</evidence>
<dbReference type="GO" id="GO:0030246">
    <property type="term" value="F:carbohydrate binding"/>
    <property type="evidence" value="ECO:0007669"/>
    <property type="project" value="UniProtKB-KW"/>
</dbReference>
<evidence type="ECO:0000256" key="2">
    <source>
        <dbReference type="SAM" id="MobiDB-lite"/>
    </source>
</evidence>
<dbReference type="InterPro" id="IPR001079">
    <property type="entry name" value="Galectin_CRD"/>
</dbReference>